<sequence length="286" mass="33360">MAVTQLDDLPEDCLAHVITFTTPHYACQSVLVSAMFRRSIESDIVWEKFLPRDYRDIVSKLVSPIEFSSTRDLFFKLSAPLLIDGGTKTFAIDKITNKKCYMLSARELSIAWTSFPLYWCWKRLLQSRFAEGVELIMFCRLEIYGKVNTRILSSDTTYGAYLVIKFADRTFGLDSLLSEISIEVGNYKSRRKTYLSYNKRMKQEFGRVFNPRHKIDKPRSRLRSKVCEVEECFLHERKDGWLEVELGEFYCDCTDREVIMSLEEEVKGEHLKGGLIVEGIELRPKY</sequence>
<organism evidence="1 2">
    <name type="scientific">Fraxinus pennsylvanica</name>
    <dbReference type="NCBI Taxonomy" id="56036"/>
    <lineage>
        <taxon>Eukaryota</taxon>
        <taxon>Viridiplantae</taxon>
        <taxon>Streptophyta</taxon>
        <taxon>Embryophyta</taxon>
        <taxon>Tracheophyta</taxon>
        <taxon>Spermatophyta</taxon>
        <taxon>Magnoliopsida</taxon>
        <taxon>eudicotyledons</taxon>
        <taxon>Gunneridae</taxon>
        <taxon>Pentapetalae</taxon>
        <taxon>asterids</taxon>
        <taxon>lamiids</taxon>
        <taxon>Lamiales</taxon>
        <taxon>Oleaceae</taxon>
        <taxon>Oleeae</taxon>
        <taxon>Fraxinus</taxon>
    </lineage>
</organism>
<reference evidence="1" key="1">
    <citation type="submission" date="2023-05" db="EMBL/GenBank/DDBJ databases">
        <authorList>
            <person name="Huff M."/>
        </authorList>
    </citation>
    <scope>NUCLEOTIDE SEQUENCE</scope>
</reference>
<evidence type="ECO:0000313" key="2">
    <source>
        <dbReference type="Proteomes" id="UP000834106"/>
    </source>
</evidence>
<dbReference type="Proteomes" id="UP000834106">
    <property type="component" value="Chromosome 7"/>
</dbReference>
<gene>
    <name evidence="1" type="ORF">FPE_LOCUS11684</name>
</gene>
<dbReference type="InterPro" id="IPR036047">
    <property type="entry name" value="F-box-like_dom_sf"/>
</dbReference>
<protein>
    <recommendedName>
        <fullName evidence="3">F-box domain-containing protein</fullName>
    </recommendedName>
</protein>
<dbReference type="CDD" id="cd22162">
    <property type="entry name" value="F-box_AtSKIP3-like"/>
    <property type="match status" value="1"/>
</dbReference>
<keyword evidence="2" id="KW-1185">Reference proteome</keyword>
<accession>A0AAD1Z7L4</accession>
<dbReference type="SUPFAM" id="SSF81383">
    <property type="entry name" value="F-box domain"/>
    <property type="match status" value="1"/>
</dbReference>
<dbReference type="InterPro" id="IPR025886">
    <property type="entry name" value="PP2-like"/>
</dbReference>
<name>A0AAD1Z7L4_9LAMI</name>
<evidence type="ECO:0008006" key="3">
    <source>
        <dbReference type="Google" id="ProtNLM"/>
    </source>
</evidence>
<evidence type="ECO:0000313" key="1">
    <source>
        <dbReference type="EMBL" id="CAI9764254.1"/>
    </source>
</evidence>
<dbReference type="EMBL" id="OU503042">
    <property type="protein sequence ID" value="CAI9764254.1"/>
    <property type="molecule type" value="Genomic_DNA"/>
</dbReference>
<dbReference type="Pfam" id="PF14299">
    <property type="entry name" value="PP2"/>
    <property type="match status" value="1"/>
</dbReference>
<dbReference type="AlphaFoldDB" id="A0AAD1Z7L4"/>
<proteinExistence type="predicted"/>
<dbReference type="PANTHER" id="PTHR32278:SF11">
    <property type="entry name" value="F-BOX DOMAIN-CONTAINING PROTEIN"/>
    <property type="match status" value="1"/>
</dbReference>
<dbReference type="PANTHER" id="PTHR32278">
    <property type="entry name" value="F-BOX DOMAIN-CONTAINING PROTEIN"/>
    <property type="match status" value="1"/>
</dbReference>